<sequence length="54" mass="6212">MTTDAKGYMVTEDYSEYESVDEEEPEEPKPKAKKPGREEQKGRGSGKETYKDDH</sequence>
<accession>A0AAW0GX89</accession>
<reference evidence="2 3" key="1">
    <citation type="submission" date="2022-09" db="EMBL/GenBank/DDBJ databases">
        <authorList>
            <person name="Palmer J.M."/>
        </authorList>
    </citation>
    <scope>NUCLEOTIDE SEQUENCE [LARGE SCALE GENOMIC DNA]</scope>
    <source>
        <strain evidence="2 3">DSM 7382</strain>
    </source>
</reference>
<feature type="compositionally biased region" description="Acidic residues" evidence="1">
    <location>
        <begin position="13"/>
        <end position="26"/>
    </location>
</feature>
<dbReference type="GO" id="GO:0006260">
    <property type="term" value="P:DNA replication"/>
    <property type="evidence" value="ECO:0007669"/>
    <property type="project" value="InterPro"/>
</dbReference>
<comment type="caution">
    <text evidence="2">The sequence shown here is derived from an EMBL/GenBank/DDBJ whole genome shotgun (WGS) entry which is preliminary data.</text>
</comment>
<dbReference type="GO" id="GO:0043625">
    <property type="term" value="C:delta DNA polymerase complex"/>
    <property type="evidence" value="ECO:0007669"/>
    <property type="project" value="InterPro"/>
</dbReference>
<dbReference type="AlphaFoldDB" id="A0AAW0GX89"/>
<protein>
    <submittedName>
        <fullName evidence="2">Uncharacterized protein</fullName>
    </submittedName>
</protein>
<keyword evidence="3" id="KW-1185">Reference proteome</keyword>
<evidence type="ECO:0000313" key="2">
    <source>
        <dbReference type="EMBL" id="KAK7695433.1"/>
    </source>
</evidence>
<feature type="region of interest" description="Disordered" evidence="1">
    <location>
        <begin position="1"/>
        <end position="54"/>
    </location>
</feature>
<dbReference type="InterPro" id="IPR019038">
    <property type="entry name" value="POLD3"/>
</dbReference>
<feature type="compositionally biased region" description="Basic and acidic residues" evidence="1">
    <location>
        <begin position="27"/>
        <end position="54"/>
    </location>
</feature>
<gene>
    <name evidence="2" type="ORF">QCA50_000069</name>
</gene>
<proteinExistence type="predicted"/>
<dbReference type="Proteomes" id="UP001385951">
    <property type="component" value="Unassembled WGS sequence"/>
</dbReference>
<evidence type="ECO:0000313" key="3">
    <source>
        <dbReference type="Proteomes" id="UP001385951"/>
    </source>
</evidence>
<dbReference type="Pfam" id="PF09507">
    <property type="entry name" value="CDC27"/>
    <property type="match status" value="1"/>
</dbReference>
<dbReference type="EMBL" id="JASBNA010000001">
    <property type="protein sequence ID" value="KAK7695433.1"/>
    <property type="molecule type" value="Genomic_DNA"/>
</dbReference>
<organism evidence="2 3">
    <name type="scientific">Cerrena zonata</name>
    <dbReference type="NCBI Taxonomy" id="2478898"/>
    <lineage>
        <taxon>Eukaryota</taxon>
        <taxon>Fungi</taxon>
        <taxon>Dikarya</taxon>
        <taxon>Basidiomycota</taxon>
        <taxon>Agaricomycotina</taxon>
        <taxon>Agaricomycetes</taxon>
        <taxon>Polyporales</taxon>
        <taxon>Cerrenaceae</taxon>
        <taxon>Cerrena</taxon>
    </lineage>
</organism>
<name>A0AAW0GX89_9APHY</name>
<evidence type="ECO:0000256" key="1">
    <source>
        <dbReference type="SAM" id="MobiDB-lite"/>
    </source>
</evidence>